<dbReference type="Proteomes" id="UP000339690">
    <property type="component" value="Chromosome"/>
</dbReference>
<feature type="domain" description="NERD" evidence="1">
    <location>
        <begin position="38"/>
        <end position="153"/>
    </location>
</feature>
<name>A0A5Q2TGS4_9BACI</name>
<accession>A0A5Q2TGS4</accession>
<dbReference type="EMBL" id="CP045915">
    <property type="protein sequence ID" value="QGH34034.1"/>
    <property type="molecule type" value="Genomic_DNA"/>
</dbReference>
<keyword evidence="3" id="KW-1185">Reference proteome</keyword>
<gene>
    <name evidence="2" type="ORF">GI584_08370</name>
</gene>
<dbReference type="AlphaFoldDB" id="A0A5Q2TGS4"/>
<evidence type="ECO:0000313" key="2">
    <source>
        <dbReference type="EMBL" id="QGH34034.1"/>
    </source>
</evidence>
<sequence>MIPEKSLKLLKHKALIDRLPEHHPQFRHIYDKWRQFESGQTGETNLQYHLHQANLDSPQFLRGLCIEHKSAFQIDWILFDLGYRVLLEIKNYTAPIYFDPHSRQLIRTKAGEKEVFPDPLLQVDLQHAQFRRFLDVHNIEQLPIFTVAVFVNRNAILELQDYPDRHRILTAQAIPNFLEKITRKHPAKISSSRNQEIVSFLRDHHQEAHFPILERYGIEWRDIIKGTPCPACGRFSMNRICMRWQCPFCNERSSDAHLPVLFDLALLSENRITKRIAQDFLGELSPDAARKLMNRAGFIKVGTSKGAYYRHHDLAPFM</sequence>
<protein>
    <submittedName>
        <fullName evidence="2">NERD domain-containing protein</fullName>
    </submittedName>
</protein>
<dbReference type="RefSeq" id="WP_153790941.1">
    <property type="nucleotide sequence ID" value="NZ_CP045915.1"/>
</dbReference>
<dbReference type="InterPro" id="IPR011528">
    <property type="entry name" value="NERD"/>
</dbReference>
<dbReference type="PROSITE" id="PS50965">
    <property type="entry name" value="NERD"/>
    <property type="match status" value="1"/>
</dbReference>
<dbReference type="KEGG" id="grc:GI584_08370"/>
<evidence type="ECO:0000313" key="3">
    <source>
        <dbReference type="Proteomes" id="UP000339690"/>
    </source>
</evidence>
<organism evidence="2 3">
    <name type="scientific">Gracilibacillus salitolerans</name>
    <dbReference type="NCBI Taxonomy" id="2663022"/>
    <lineage>
        <taxon>Bacteria</taxon>
        <taxon>Bacillati</taxon>
        <taxon>Bacillota</taxon>
        <taxon>Bacilli</taxon>
        <taxon>Bacillales</taxon>
        <taxon>Bacillaceae</taxon>
        <taxon>Gracilibacillus</taxon>
    </lineage>
</organism>
<proteinExistence type="predicted"/>
<dbReference type="Pfam" id="PF08378">
    <property type="entry name" value="NERD"/>
    <property type="match status" value="1"/>
</dbReference>
<evidence type="ECO:0000259" key="1">
    <source>
        <dbReference type="PROSITE" id="PS50965"/>
    </source>
</evidence>
<reference evidence="2 3" key="1">
    <citation type="submission" date="2019-11" db="EMBL/GenBank/DDBJ databases">
        <title>Gracilibacillus salitolerans sp. nov., a moderate halophile isolated from a saline soil in northwest China.</title>
        <authorList>
            <person name="Gan L."/>
        </authorList>
    </citation>
    <scope>NUCLEOTIDE SEQUENCE [LARGE SCALE GENOMIC DNA]</scope>
    <source>
        <strain evidence="2 3">SCU50</strain>
    </source>
</reference>